<feature type="compositionally biased region" description="Low complexity" evidence="1">
    <location>
        <begin position="244"/>
        <end position="254"/>
    </location>
</feature>
<dbReference type="Proteomes" id="UP000629098">
    <property type="component" value="Unassembled WGS sequence"/>
</dbReference>
<organism evidence="3 4">
    <name type="scientific">Iningainema tapete BLCC-T55</name>
    <dbReference type="NCBI Taxonomy" id="2748662"/>
    <lineage>
        <taxon>Bacteria</taxon>
        <taxon>Bacillati</taxon>
        <taxon>Cyanobacteriota</taxon>
        <taxon>Cyanophyceae</taxon>
        <taxon>Nostocales</taxon>
        <taxon>Scytonemataceae</taxon>
        <taxon>Iningainema tapete</taxon>
    </lineage>
</organism>
<feature type="compositionally biased region" description="Low complexity" evidence="1">
    <location>
        <begin position="167"/>
        <end position="211"/>
    </location>
</feature>
<feature type="compositionally biased region" description="Basic and acidic residues" evidence="1">
    <location>
        <begin position="133"/>
        <end position="152"/>
    </location>
</feature>
<gene>
    <name evidence="3" type="ORF">ICL16_21325</name>
</gene>
<accession>A0A8J6XKU9</accession>
<evidence type="ECO:0000256" key="2">
    <source>
        <dbReference type="SAM" id="Phobius"/>
    </source>
</evidence>
<evidence type="ECO:0000313" key="4">
    <source>
        <dbReference type="Proteomes" id="UP000629098"/>
    </source>
</evidence>
<protein>
    <submittedName>
        <fullName evidence="3">Uncharacterized protein</fullName>
    </submittedName>
</protein>
<proteinExistence type="predicted"/>
<keyword evidence="2" id="KW-0472">Membrane</keyword>
<comment type="caution">
    <text evidence="3">The sequence shown here is derived from an EMBL/GenBank/DDBJ whole genome shotgun (WGS) entry which is preliminary data.</text>
</comment>
<evidence type="ECO:0000256" key="1">
    <source>
        <dbReference type="SAM" id="MobiDB-lite"/>
    </source>
</evidence>
<reference evidence="3" key="1">
    <citation type="submission" date="2020-09" db="EMBL/GenBank/DDBJ databases">
        <title>Iningainema tapete sp. nov. (Scytonemataceae, Cyanobacteria) from greenhouses in central Florida (USA) produces two types of nodularin with biosynthetic potential for microcystin-LR and anabaenopeptins.</title>
        <authorList>
            <person name="Berthold D.E."/>
            <person name="Lefler F.W."/>
            <person name="Huang I.-S."/>
            <person name="Abdulla H."/>
            <person name="Zimba P.V."/>
            <person name="Laughinghouse H.D. IV."/>
        </authorList>
    </citation>
    <scope>NUCLEOTIDE SEQUENCE</scope>
    <source>
        <strain evidence="3">BLCCT55</strain>
    </source>
</reference>
<dbReference type="AlphaFoldDB" id="A0A8J6XKU9"/>
<sequence>MTQSVADKTPIPAKTWRRHTDPPGLWIGVATASVTIHLLLFFLFRSYIFISTPQDSSAVVPIELVEIPSSSPSTKPVTQSSQASPPQQVTSSTASQLPPSDEDNNAIAFTKEQPPQPVKASKPKTQANPPKKITVEKKIATLETKPVAKPELKVLTPLTPDATKPISTPTPETPENQTPSPTPTPETTENQTPSPTPTPETTENTNTTQQQLPLSEQNQPSPLPPNTDTSPRPDEQQQPPPSSDLPNNLPSQPSGDVKVGQETSLNKEGGGIAVATWEVEPGALKNLPDNPAQPKTNIREKLLDFPSLNQDSDFQPKDFRVFLFIDNNTGKLTKVFIYPEDIKSIPEAQRSQYQKYVEEIFQDVEFTTASNNGIKSESAQLVVRIKIERR</sequence>
<dbReference type="EMBL" id="JACXAE010000072">
    <property type="protein sequence ID" value="MBD2774536.1"/>
    <property type="molecule type" value="Genomic_DNA"/>
</dbReference>
<evidence type="ECO:0000313" key="3">
    <source>
        <dbReference type="EMBL" id="MBD2774536.1"/>
    </source>
</evidence>
<name>A0A8J6XKU9_9CYAN</name>
<feature type="region of interest" description="Disordered" evidence="1">
    <location>
        <begin position="69"/>
        <end position="263"/>
    </location>
</feature>
<keyword evidence="2" id="KW-1133">Transmembrane helix</keyword>
<keyword evidence="2" id="KW-0812">Transmembrane</keyword>
<feature type="compositionally biased region" description="Polar residues" evidence="1">
    <location>
        <begin position="69"/>
        <end position="98"/>
    </location>
</feature>
<dbReference type="RefSeq" id="WP_190831726.1">
    <property type="nucleotide sequence ID" value="NZ_CAWPPI010000072.1"/>
</dbReference>
<feature type="transmembrane region" description="Helical" evidence="2">
    <location>
        <begin position="25"/>
        <end position="44"/>
    </location>
</feature>
<keyword evidence="4" id="KW-1185">Reference proteome</keyword>